<dbReference type="Pfam" id="PF13632">
    <property type="entry name" value="Glyco_trans_2_3"/>
    <property type="match status" value="1"/>
</dbReference>
<evidence type="ECO:0000259" key="3">
    <source>
        <dbReference type="Pfam" id="PF13632"/>
    </source>
</evidence>
<dbReference type="Pfam" id="PF25550">
    <property type="entry name" value="DUF7928"/>
    <property type="match status" value="1"/>
</dbReference>
<feature type="transmembrane region" description="Helical" evidence="2">
    <location>
        <begin position="721"/>
        <end position="748"/>
    </location>
</feature>
<evidence type="ECO:0000313" key="6">
    <source>
        <dbReference type="Proteomes" id="UP000240883"/>
    </source>
</evidence>
<protein>
    <submittedName>
        <fullName evidence="5">Uncharacterized protein</fullName>
    </submittedName>
</protein>
<evidence type="ECO:0000256" key="1">
    <source>
        <dbReference type="SAM" id="MobiDB-lite"/>
    </source>
</evidence>
<gene>
    <name evidence="5" type="ORF">BS50DRAFT_576417</name>
</gene>
<feature type="transmembrane region" description="Helical" evidence="2">
    <location>
        <begin position="885"/>
        <end position="905"/>
    </location>
</feature>
<dbReference type="Proteomes" id="UP000240883">
    <property type="component" value="Unassembled WGS sequence"/>
</dbReference>
<evidence type="ECO:0000259" key="4">
    <source>
        <dbReference type="Pfam" id="PF25550"/>
    </source>
</evidence>
<feature type="transmembrane region" description="Helical" evidence="2">
    <location>
        <begin position="291"/>
        <end position="312"/>
    </location>
</feature>
<accession>A0A2T2NED1</accession>
<dbReference type="AlphaFoldDB" id="A0A2T2NED1"/>
<organism evidence="5 6">
    <name type="scientific">Corynespora cassiicola Philippines</name>
    <dbReference type="NCBI Taxonomy" id="1448308"/>
    <lineage>
        <taxon>Eukaryota</taxon>
        <taxon>Fungi</taxon>
        <taxon>Dikarya</taxon>
        <taxon>Ascomycota</taxon>
        <taxon>Pezizomycotina</taxon>
        <taxon>Dothideomycetes</taxon>
        <taxon>Pleosporomycetidae</taxon>
        <taxon>Pleosporales</taxon>
        <taxon>Corynesporascaceae</taxon>
        <taxon>Corynespora</taxon>
    </lineage>
</organism>
<dbReference type="PANTHER" id="PTHR35408">
    <property type="entry name" value="CHROMOSOME 15, WHOLE GENOME SHOTGUN SEQUENCE"/>
    <property type="match status" value="1"/>
</dbReference>
<keyword evidence="6" id="KW-1185">Reference proteome</keyword>
<dbReference type="InterPro" id="IPR001173">
    <property type="entry name" value="Glyco_trans_2-like"/>
</dbReference>
<dbReference type="InterPro" id="IPR057688">
    <property type="entry name" value="DUF7928"/>
</dbReference>
<name>A0A2T2NED1_CORCC</name>
<reference evidence="5 6" key="1">
    <citation type="journal article" date="2018" name="Front. Microbiol.">
        <title>Genome-Wide Analysis of Corynespora cassiicola Leaf Fall Disease Putative Effectors.</title>
        <authorList>
            <person name="Lopez D."/>
            <person name="Ribeiro S."/>
            <person name="Label P."/>
            <person name="Fumanal B."/>
            <person name="Venisse J.S."/>
            <person name="Kohler A."/>
            <person name="de Oliveira R.R."/>
            <person name="Labutti K."/>
            <person name="Lipzen A."/>
            <person name="Lail K."/>
            <person name="Bauer D."/>
            <person name="Ohm R.A."/>
            <person name="Barry K.W."/>
            <person name="Spatafora J."/>
            <person name="Grigoriev I.V."/>
            <person name="Martin F.M."/>
            <person name="Pujade-Renaud V."/>
        </authorList>
    </citation>
    <scope>NUCLEOTIDE SEQUENCE [LARGE SCALE GENOMIC DNA]</scope>
    <source>
        <strain evidence="5 6">Philippines</strain>
    </source>
</reference>
<feature type="transmembrane region" description="Helical" evidence="2">
    <location>
        <begin position="855"/>
        <end position="873"/>
    </location>
</feature>
<evidence type="ECO:0000256" key="2">
    <source>
        <dbReference type="SAM" id="Phobius"/>
    </source>
</evidence>
<dbReference type="EMBL" id="KZ678139">
    <property type="protein sequence ID" value="PSN63803.1"/>
    <property type="molecule type" value="Genomic_DNA"/>
</dbReference>
<evidence type="ECO:0000313" key="5">
    <source>
        <dbReference type="EMBL" id="PSN63803.1"/>
    </source>
</evidence>
<proteinExistence type="predicted"/>
<dbReference type="PANTHER" id="PTHR35408:SF3">
    <property type="entry name" value="GLYCOSYLTRANSFERASE 2-LIKE DOMAIN-CONTAINING PROTEIN"/>
    <property type="match status" value="1"/>
</dbReference>
<feature type="domain" description="DUF7928" evidence="4">
    <location>
        <begin position="106"/>
        <end position="257"/>
    </location>
</feature>
<feature type="transmembrane region" description="Helical" evidence="2">
    <location>
        <begin position="760"/>
        <end position="780"/>
    </location>
</feature>
<dbReference type="InterPro" id="IPR029044">
    <property type="entry name" value="Nucleotide-diphossugar_trans"/>
</dbReference>
<feature type="compositionally biased region" description="Basic and acidic residues" evidence="1">
    <location>
        <begin position="20"/>
        <end position="33"/>
    </location>
</feature>
<keyword evidence="2" id="KW-0472">Membrane</keyword>
<keyword evidence="2" id="KW-0812">Transmembrane</keyword>
<dbReference type="OrthoDB" id="38531at2759"/>
<keyword evidence="2" id="KW-1133">Transmembrane helix</keyword>
<feature type="transmembrane region" description="Helical" evidence="2">
    <location>
        <begin position="800"/>
        <end position="820"/>
    </location>
</feature>
<dbReference type="STRING" id="1448308.A0A2T2NED1"/>
<feature type="compositionally biased region" description="Polar residues" evidence="1">
    <location>
        <begin position="1"/>
        <end position="19"/>
    </location>
</feature>
<feature type="domain" description="Glycosyltransferase 2-like" evidence="3">
    <location>
        <begin position="531"/>
        <end position="742"/>
    </location>
</feature>
<dbReference type="Gene3D" id="3.90.550.10">
    <property type="entry name" value="Spore Coat Polysaccharide Biosynthesis Protein SpsA, Chain A"/>
    <property type="match status" value="1"/>
</dbReference>
<feature type="transmembrane region" description="Helical" evidence="2">
    <location>
        <begin position="332"/>
        <end position="357"/>
    </location>
</feature>
<dbReference type="SUPFAM" id="SSF53448">
    <property type="entry name" value="Nucleotide-diphospho-sugar transferases"/>
    <property type="match status" value="1"/>
</dbReference>
<feature type="region of interest" description="Disordered" evidence="1">
    <location>
        <begin position="1"/>
        <end position="90"/>
    </location>
</feature>
<sequence length="914" mass="102885">MGPQSEKQSVVSKNSSDALRTSKDGTRTPRDGLRTPNNGIRTPRMRRHPSSILMDQMAPPTPRYYDGSMTPGTGPGTGSTTARTSRRNSFSGSMHSFASYGMMDDIKHEVMVNHLFQQQCKKLWISDVTGEIEGVVLRKTRGSYMSCPPTLVNSPLAYYCSQMNVQVAMTVNSRVIQTFLQWAPDATDVPLMNGLRVQILPTVEDLPKARKNQFAAFLAAESLLVVWDDEPNEIFARATAIEDELMELVWRTGEPVDVEEENEKKKGPAVVEVEIDDESGQPKPENRPTHIMNGVLVGCTLCIITVMLGAGFREVVIQIMVDKGYARLAFLALTPVQIFFTLFFAQVIVGCIAQCIGPIRQMTMNSRYYSALLPRRLAGELPHITIQCPVYKEGLASVIAPTVKSIKQAMSTYELQGGSANMLINDDGLQLIDEEEQQARIEFYADHGIGWTARPKHGSEGFVRKGKFKKASNMNFGLMLSNNVESKLELVERGDEWTQNDEAREYARCLNEVLEENGRAWADGNIRIGDYIVLIDSDTRVPADCLLDAASEMEQSPEVGIMQFSSGVMQVVHTYFENGITFFTNLIYTAIRYTVANGDVAPFVGHNAILRWSAIQEVSFFDEDGYEKFWSESHVSEDFDMSLRLQVNGYIIRLAAWAGEGFKEGVSLTVYDELARWEKYAYGCNELLFHPMRFWLIRGPFTELFRRFLFSNIRFTSKVTIISYIGTYYAIGAAWIMTTANYFAVGWFNGYLDKYYIDSWKVWFSIVIVFNGLGNIALAIMRYRIGDRSFLGALFENFKWILMLGIFLGGLSLHVSQALLAHMFEIDMTWGATSKEAEFSNFFIEVPKVLKRFKFSIAFALIGIVGMIVLATADFVPYSWRIKDFVAILPMATVTVSHLLLPVALNPALMTFSW</sequence>